<feature type="transmembrane region" description="Helical" evidence="6">
    <location>
        <begin position="816"/>
        <end position="835"/>
    </location>
</feature>
<dbReference type="PANTHER" id="PTHR35152:SF1">
    <property type="entry name" value="DOMAIN SIGNALLING PROTEIN, PUTATIVE (AFU_ORTHOLOGUE AFUA_5G11310)-RELATED"/>
    <property type="match status" value="1"/>
</dbReference>
<dbReference type="PROSITE" id="PS50924">
    <property type="entry name" value="MHYT"/>
    <property type="match status" value="1"/>
</dbReference>
<protein>
    <submittedName>
        <fullName evidence="8">43272_t:CDS:1</fullName>
    </submittedName>
</protein>
<feature type="transmembrane region" description="Helical" evidence="6">
    <location>
        <begin position="134"/>
        <end position="155"/>
    </location>
</feature>
<feature type="transmembrane region" description="Helical" evidence="6">
    <location>
        <begin position="1026"/>
        <end position="1049"/>
    </location>
</feature>
<keyword evidence="2" id="KW-0808">Transferase</keyword>
<evidence type="ECO:0000313" key="8">
    <source>
        <dbReference type="EMBL" id="CAG8657441.1"/>
    </source>
</evidence>
<keyword evidence="3 6" id="KW-0812">Transmembrane</keyword>
<dbReference type="Pfam" id="PF00953">
    <property type="entry name" value="Glycos_transf_4"/>
    <property type="match status" value="1"/>
</dbReference>
<keyword evidence="5 6" id="KW-0472">Membrane</keyword>
<comment type="caution">
    <text evidence="8">The sequence shown here is derived from an EMBL/GenBank/DDBJ whole genome shotgun (WGS) entry which is preliminary data.</text>
</comment>
<feature type="transmembrane region" description="Helical" evidence="6">
    <location>
        <begin position="16"/>
        <end position="37"/>
    </location>
</feature>
<feature type="transmembrane region" description="Helical" evidence="6">
    <location>
        <begin position="1090"/>
        <end position="1112"/>
    </location>
</feature>
<evidence type="ECO:0000256" key="5">
    <source>
        <dbReference type="ARBA" id="ARBA00023136"/>
    </source>
</evidence>
<dbReference type="CDD" id="cd06855">
    <property type="entry name" value="GT_GPT_euk"/>
    <property type="match status" value="1"/>
</dbReference>
<feature type="transmembrane region" description="Helical" evidence="6">
    <location>
        <begin position="935"/>
        <end position="956"/>
    </location>
</feature>
<feature type="transmembrane region" description="Helical" evidence="6">
    <location>
        <begin position="103"/>
        <end position="122"/>
    </location>
</feature>
<reference evidence="8 9" key="1">
    <citation type="submission" date="2021-06" db="EMBL/GenBank/DDBJ databases">
        <authorList>
            <person name="Kallberg Y."/>
            <person name="Tangrot J."/>
            <person name="Rosling A."/>
        </authorList>
    </citation>
    <scope>NUCLEOTIDE SEQUENCE [LARGE SCALE GENOMIC DNA]</scope>
    <source>
        <strain evidence="8 9">120-4 pot B 10/14</strain>
    </source>
</reference>
<feature type="non-terminal residue" evidence="8">
    <location>
        <position position="1195"/>
    </location>
</feature>
<dbReference type="InterPro" id="IPR005330">
    <property type="entry name" value="MHYT_dom"/>
</dbReference>
<dbReference type="Pfam" id="PF03707">
    <property type="entry name" value="MHYT"/>
    <property type="match status" value="1"/>
</dbReference>
<dbReference type="PANTHER" id="PTHR35152">
    <property type="entry name" value="DOMAIN SIGNALLING PROTEIN, PUTATIVE (AFU_ORTHOLOGUE AFUA_5G11310)-RELATED"/>
    <property type="match status" value="1"/>
</dbReference>
<keyword evidence="9" id="KW-1185">Reference proteome</keyword>
<evidence type="ECO:0000256" key="2">
    <source>
        <dbReference type="ARBA" id="ARBA00022679"/>
    </source>
</evidence>
<evidence type="ECO:0000259" key="7">
    <source>
        <dbReference type="PROSITE" id="PS50924"/>
    </source>
</evidence>
<feature type="transmembrane region" description="Helical" evidence="6">
    <location>
        <begin position="993"/>
        <end position="1014"/>
    </location>
</feature>
<accession>A0ABN7USV6</accession>
<feature type="transmembrane region" description="Helical" evidence="6">
    <location>
        <begin position="894"/>
        <end position="912"/>
    </location>
</feature>
<dbReference type="Proteomes" id="UP000789901">
    <property type="component" value="Unassembled WGS sequence"/>
</dbReference>
<feature type="transmembrane region" description="Helical" evidence="6">
    <location>
        <begin position="240"/>
        <end position="264"/>
    </location>
</feature>
<evidence type="ECO:0000256" key="4">
    <source>
        <dbReference type="ARBA" id="ARBA00022989"/>
    </source>
</evidence>
<feature type="transmembrane region" description="Helical" evidence="6">
    <location>
        <begin position="49"/>
        <end position="70"/>
    </location>
</feature>
<feature type="transmembrane region" description="Helical" evidence="6">
    <location>
        <begin position="167"/>
        <end position="188"/>
    </location>
</feature>
<dbReference type="InterPro" id="IPR033895">
    <property type="entry name" value="GPT"/>
</dbReference>
<evidence type="ECO:0000256" key="6">
    <source>
        <dbReference type="SAM" id="Phobius"/>
    </source>
</evidence>
<feature type="transmembrane region" description="Helical" evidence="6">
    <location>
        <begin position="200"/>
        <end position="220"/>
    </location>
</feature>
<proteinExistence type="predicted"/>
<dbReference type="EMBL" id="CAJVQB010005270">
    <property type="protein sequence ID" value="CAG8657441.1"/>
    <property type="molecule type" value="Genomic_DNA"/>
</dbReference>
<feature type="domain" description="MHYT" evidence="7">
    <location>
        <begin position="14"/>
        <end position="224"/>
    </location>
</feature>
<evidence type="ECO:0000256" key="1">
    <source>
        <dbReference type="ARBA" id="ARBA00004141"/>
    </source>
</evidence>
<evidence type="ECO:0000256" key="3">
    <source>
        <dbReference type="ARBA" id="ARBA00022692"/>
    </source>
</evidence>
<name>A0ABN7USV6_GIGMA</name>
<sequence length="1195" mass="135823">MDSSGILAEIPQTTNYWIVFLSYCVSVLGMITTLELLGKRSSQSGSKNWFRLFGAAFSSGFVGIWGMHFIGMRACILSDGRKLRFNTWINLLVNKSKKKKNRYTLLSLVIPIVVLSLAFYSIGAQPQVNLKRILVGGTMAGASVAFMHYCGQFAITEYAIHYDTVYLVLSIIIAITAATVALYIFFNLQSKWKNSWYKKLGTAMIMGIAVCGMHYTAYAGTHYFDDGKSVPDNDFLSDNLFIGLLALGCSVVCATLLGVVVYYAKQSEVLVQKIALGTAIYNEEGMVLVSIEGLLPLVTIGDNEEFNQLSLYDDVFHSIYQLTNEWDAVNQWLPHVQEAQKMQNKRKISRSTIFIESFMMNARQLADSLNIPLIDSGVLYDQILFTGSEPSSAEKQQPLDKINLNNEDLHTISTSSTYSSMYDQPQTLQKEGKGQILFIVKQVKSSEYNKFKDKWIIDNFLKLGFRFADPRLIAPIMAQKVGVPVRQMQSYLERMFQYSNSGIKPFLEADSVYAGLFITRNEKYYGDVNSTKNDLEILVMENCRHQIPVSKLPTIKTIGQVEMAHIKSKEGIHLAELILQLRTSFLGATTNLDLKRSSKQYIKSNKTGNSDNLKDDINSLYLTTQQNDALEGFRYELMQALHRLIHIVNEEQLYSNAKLVPKIFDVPIPNIVSQKDNDTTNNQKFAKLIIFDVSLPANVKPKLSRGEVCFLPFSMFEVYQNILFYNSKRSYKFMQEPDVNQNTKGKRIVNNVNNNKTLNNCEEIEMDVIENNNHIEIVAENNPIQNLMNLLHLKLSKDIRQNDSIRNIDEKRCPESMGVVCATVYLVCLFLFIPFPFMEWFTGKGIISRTEEFHAPTFPHHKLGEFLSAMLSLQSMTFLGFADDVFDIRWRYKLLLPTIASIPLLMVYYVNFGETHIIMPIPLRFLLGRVVDLGVLYYVYMGMVAVFCTNSINILAGINGVEIGQSLVIACSIAINDYLFLNGSSPAVEAHLFSLYFILPFIGVSLGLIMHNWYPSRVFVGDTYCYFAGMTFTVVGILAHFRISAFVILKIFSSLGLVEITELENSIEVNNFTLLNLLLLKLGPMNERTLTIVVIIIQIFTSCIAFIIRVVVMLPRRYFSMFPRRLFTLSTSYSPSMLIRRSCTSLPPTAPNSSWIEKAKEAVYYIWKLKNEMDVLKERQEKEIDVLKERQEKEI</sequence>
<dbReference type="InterPro" id="IPR000715">
    <property type="entry name" value="Glycosyl_transferase_4"/>
</dbReference>
<evidence type="ECO:0000313" key="9">
    <source>
        <dbReference type="Proteomes" id="UP000789901"/>
    </source>
</evidence>
<comment type="subcellular location">
    <subcellularLocation>
        <location evidence="1">Membrane</location>
        <topology evidence="1">Multi-pass membrane protein</topology>
    </subcellularLocation>
</comment>
<keyword evidence="4 6" id="KW-1133">Transmembrane helix</keyword>
<organism evidence="8 9">
    <name type="scientific">Gigaspora margarita</name>
    <dbReference type="NCBI Taxonomy" id="4874"/>
    <lineage>
        <taxon>Eukaryota</taxon>
        <taxon>Fungi</taxon>
        <taxon>Fungi incertae sedis</taxon>
        <taxon>Mucoromycota</taxon>
        <taxon>Glomeromycotina</taxon>
        <taxon>Glomeromycetes</taxon>
        <taxon>Diversisporales</taxon>
        <taxon>Gigasporaceae</taxon>
        <taxon>Gigaspora</taxon>
    </lineage>
</organism>
<gene>
    <name evidence="8" type="ORF">GMARGA_LOCUS9694</name>
</gene>